<feature type="transmembrane region" description="Helical" evidence="8">
    <location>
        <begin position="333"/>
        <end position="352"/>
    </location>
</feature>
<evidence type="ECO:0000256" key="5">
    <source>
        <dbReference type="ARBA" id="ARBA00023136"/>
    </source>
</evidence>
<feature type="transmembrane region" description="Helical" evidence="8">
    <location>
        <begin position="372"/>
        <end position="390"/>
    </location>
</feature>
<dbReference type="EMBL" id="JAOQBH010000004">
    <property type="protein sequence ID" value="KAJ4137473.1"/>
    <property type="molecule type" value="Genomic_DNA"/>
</dbReference>
<feature type="transmembrane region" description="Helical" evidence="8">
    <location>
        <begin position="223"/>
        <end position="246"/>
    </location>
</feature>
<feature type="transmembrane region" description="Helical" evidence="8">
    <location>
        <begin position="541"/>
        <end position="558"/>
    </location>
</feature>
<dbReference type="Gene3D" id="1.20.1720.10">
    <property type="entry name" value="Multidrug resistance protein D"/>
    <property type="match status" value="1"/>
</dbReference>
<evidence type="ECO:0000256" key="7">
    <source>
        <dbReference type="SAM" id="MobiDB-lite"/>
    </source>
</evidence>
<evidence type="ECO:0000313" key="10">
    <source>
        <dbReference type="EMBL" id="KAJ4137473.1"/>
    </source>
</evidence>
<feature type="transmembrane region" description="Helical" evidence="8">
    <location>
        <begin position="138"/>
        <end position="157"/>
    </location>
</feature>
<comment type="similarity">
    <text evidence="2">Belongs to the major facilitator superfamily. TCR/Tet family.</text>
</comment>
<feature type="transmembrane region" description="Helical" evidence="8">
    <location>
        <begin position="71"/>
        <end position="95"/>
    </location>
</feature>
<comment type="subcellular location">
    <subcellularLocation>
        <location evidence="1">Membrane</location>
        <topology evidence="1">Multi-pass membrane protein</topology>
    </subcellularLocation>
</comment>
<dbReference type="InterPro" id="IPR020846">
    <property type="entry name" value="MFS_dom"/>
</dbReference>
<dbReference type="PROSITE" id="PS50850">
    <property type="entry name" value="MFS"/>
    <property type="match status" value="1"/>
</dbReference>
<feature type="compositionally biased region" description="Polar residues" evidence="7">
    <location>
        <begin position="29"/>
        <end position="38"/>
    </location>
</feature>
<dbReference type="Gene3D" id="1.20.1250.20">
    <property type="entry name" value="MFS general substrate transporter like domains"/>
    <property type="match status" value="1"/>
</dbReference>
<accession>A0ABQ8RL16</accession>
<dbReference type="InterPro" id="IPR036259">
    <property type="entry name" value="MFS_trans_sf"/>
</dbReference>
<keyword evidence="11" id="KW-1185">Reference proteome</keyword>
<feature type="transmembrane region" description="Helical" evidence="8">
    <location>
        <begin position="196"/>
        <end position="217"/>
    </location>
</feature>
<keyword evidence="4 8" id="KW-1133">Transmembrane helix</keyword>
<feature type="compositionally biased region" description="Basic and acidic residues" evidence="7">
    <location>
        <begin position="8"/>
        <end position="24"/>
    </location>
</feature>
<feature type="region of interest" description="Disordered" evidence="7">
    <location>
        <begin position="1"/>
        <end position="64"/>
    </location>
</feature>
<evidence type="ECO:0000256" key="6">
    <source>
        <dbReference type="ARBA" id="ARBA00023180"/>
    </source>
</evidence>
<organism evidence="10 11">
    <name type="scientific">Fusarium equiseti</name>
    <name type="common">Fusarium scirpi</name>
    <dbReference type="NCBI Taxonomy" id="61235"/>
    <lineage>
        <taxon>Eukaryota</taxon>
        <taxon>Fungi</taxon>
        <taxon>Dikarya</taxon>
        <taxon>Ascomycota</taxon>
        <taxon>Pezizomycotina</taxon>
        <taxon>Sordariomycetes</taxon>
        <taxon>Hypocreomycetidae</taxon>
        <taxon>Hypocreales</taxon>
        <taxon>Nectriaceae</taxon>
        <taxon>Fusarium</taxon>
        <taxon>Fusarium incarnatum-equiseti species complex</taxon>
    </lineage>
</organism>
<feature type="domain" description="Major facilitator superfamily (MFS) profile" evidence="9">
    <location>
        <begin position="73"/>
        <end position="563"/>
    </location>
</feature>
<keyword evidence="6" id="KW-0325">Glycoprotein</keyword>
<name>A0ABQ8RL16_FUSEQ</name>
<gene>
    <name evidence="10" type="ORF">NW768_003060</name>
</gene>
<reference evidence="10" key="1">
    <citation type="submission" date="2022-09" db="EMBL/GenBank/DDBJ databases">
        <title>Fusarium specimens isolated from Avocado Roots.</title>
        <authorList>
            <person name="Stajich J."/>
            <person name="Roper C."/>
            <person name="Heimlech-Rivalta G."/>
        </authorList>
    </citation>
    <scope>NUCLEOTIDE SEQUENCE</scope>
    <source>
        <strain evidence="10">CF00095</strain>
    </source>
</reference>
<feature type="transmembrane region" description="Helical" evidence="8">
    <location>
        <begin position="397"/>
        <end position="415"/>
    </location>
</feature>
<feature type="transmembrane region" description="Helical" evidence="8">
    <location>
        <begin position="107"/>
        <end position="126"/>
    </location>
</feature>
<dbReference type="PANTHER" id="PTHR23501:SF102">
    <property type="entry name" value="DRUG TRANSPORTER, PUTATIVE (AFU_ORTHOLOGUE AFUA_3G08530)-RELATED"/>
    <property type="match status" value="1"/>
</dbReference>
<feature type="region of interest" description="Disordered" evidence="7">
    <location>
        <begin position="568"/>
        <end position="603"/>
    </location>
</feature>
<proteinExistence type="inferred from homology"/>
<sequence>MAASSPTPERRTSSDSTLDVERDGVNAGHNDSTATETNPDGAETAPAGSSPSPGAPGAGDPEAGRTKSENILIMSALCLALFLAALDTTIITTAVPTIANEFNSSQGYVWIGSAYLLGNASFVPTWGKISDIFGRKPVILAAAIIFWIGSLLCAVSVNMGMLIASRAIQGIGGGGLIVLPNIAISDLFSMRNRGMYFGILGMVWALASAVGPILGGVFTSKVTWRWCFYINLPISAVAFVILVFFLKLHNPRTPMKEGLLALDWQGSILIIGGTIMWLLGLEFGGVSFPWDSATTICLIVFGIVVIGIFLVYEWKVAKIPVLPIRLFNTRNSVAAYGVGFTHAFVFMSGSYWLPLYYQGVLGASSLLSGVYLLPYVLALSFVSAGAGVYIKKTGKYKLVIVLGLIISVVGFGLFIDLEPRANWAKIVVFQIVAGIGIGPNFQAPLIALQTNVEPRDIGSATSCFSFIRQLGTSISVVVGGVIFNNEMEKQYPKLESELGPELANRLSGANAAGSVELVGSLTGEDGRVAKTAFWNSLRTMYIVYTAFAGLSLAISLFIKQVNLSKEHQEHKTGLKSLKRRGEEKDDVNEGEGVPAGNEKTTDN</sequence>
<evidence type="ECO:0000256" key="1">
    <source>
        <dbReference type="ARBA" id="ARBA00004141"/>
    </source>
</evidence>
<feature type="transmembrane region" description="Helical" evidence="8">
    <location>
        <begin position="427"/>
        <end position="448"/>
    </location>
</feature>
<evidence type="ECO:0000256" key="8">
    <source>
        <dbReference type="SAM" id="Phobius"/>
    </source>
</evidence>
<protein>
    <recommendedName>
        <fullName evidence="9">Major facilitator superfamily (MFS) profile domain-containing protein</fullName>
    </recommendedName>
</protein>
<dbReference type="InterPro" id="IPR011701">
    <property type="entry name" value="MFS"/>
</dbReference>
<evidence type="ECO:0000313" key="11">
    <source>
        <dbReference type="Proteomes" id="UP001152024"/>
    </source>
</evidence>
<dbReference type="SUPFAM" id="SSF103473">
    <property type="entry name" value="MFS general substrate transporter"/>
    <property type="match status" value="2"/>
</dbReference>
<dbReference type="PRINTS" id="PR01036">
    <property type="entry name" value="TCRTETB"/>
</dbReference>
<feature type="transmembrane region" description="Helical" evidence="8">
    <location>
        <begin position="258"/>
        <end position="280"/>
    </location>
</feature>
<dbReference type="PANTHER" id="PTHR23501">
    <property type="entry name" value="MAJOR FACILITATOR SUPERFAMILY"/>
    <property type="match status" value="1"/>
</dbReference>
<feature type="transmembrane region" description="Helical" evidence="8">
    <location>
        <begin position="163"/>
        <end position="184"/>
    </location>
</feature>
<keyword evidence="3 8" id="KW-0812">Transmembrane</keyword>
<evidence type="ECO:0000256" key="3">
    <source>
        <dbReference type="ARBA" id="ARBA00022692"/>
    </source>
</evidence>
<comment type="caution">
    <text evidence="10">The sequence shown here is derived from an EMBL/GenBank/DDBJ whole genome shotgun (WGS) entry which is preliminary data.</text>
</comment>
<feature type="transmembrane region" description="Helical" evidence="8">
    <location>
        <begin position="292"/>
        <end position="312"/>
    </location>
</feature>
<dbReference type="Pfam" id="PF07690">
    <property type="entry name" value="MFS_1"/>
    <property type="match status" value="1"/>
</dbReference>
<keyword evidence="5 8" id="KW-0472">Membrane</keyword>
<dbReference type="Proteomes" id="UP001152024">
    <property type="component" value="Unassembled WGS sequence"/>
</dbReference>
<evidence type="ECO:0000256" key="4">
    <source>
        <dbReference type="ARBA" id="ARBA00022989"/>
    </source>
</evidence>
<evidence type="ECO:0000256" key="2">
    <source>
        <dbReference type="ARBA" id="ARBA00007520"/>
    </source>
</evidence>
<feature type="compositionally biased region" description="Low complexity" evidence="7">
    <location>
        <begin position="41"/>
        <end position="52"/>
    </location>
</feature>
<evidence type="ECO:0000259" key="9">
    <source>
        <dbReference type="PROSITE" id="PS50850"/>
    </source>
</evidence>
<feature type="transmembrane region" description="Helical" evidence="8">
    <location>
        <begin position="460"/>
        <end position="483"/>
    </location>
</feature>
<dbReference type="CDD" id="cd17502">
    <property type="entry name" value="MFS_Azr1_MDR_like"/>
    <property type="match status" value="1"/>
</dbReference>